<dbReference type="Proteomes" id="UP000198280">
    <property type="component" value="Unassembled WGS sequence"/>
</dbReference>
<proteinExistence type="predicted"/>
<reference evidence="2 3" key="1">
    <citation type="submission" date="2017-06" db="EMBL/GenBank/DDBJ databases">
        <authorList>
            <person name="Kim H.J."/>
            <person name="Triplett B.A."/>
        </authorList>
    </citation>
    <scope>NUCLEOTIDE SEQUENCE [LARGE SCALE GENOMIC DNA]</scope>
    <source>
        <strain evidence="2 3">CGMCC 4.1858</strain>
    </source>
</reference>
<keyword evidence="2" id="KW-0489">Methyltransferase</keyword>
<dbReference type="OrthoDB" id="9777638at2"/>
<dbReference type="AlphaFoldDB" id="A0A239BAK0"/>
<dbReference type="RefSeq" id="WP_089222588.1">
    <property type="nucleotide sequence ID" value="NZ_FZOF01000002.1"/>
</dbReference>
<gene>
    <name evidence="2" type="ORF">SAMN05216252_102457</name>
</gene>
<evidence type="ECO:0000259" key="1">
    <source>
        <dbReference type="Pfam" id="PF08241"/>
    </source>
</evidence>
<dbReference type="GO" id="GO:0032259">
    <property type="term" value="P:methylation"/>
    <property type="evidence" value="ECO:0007669"/>
    <property type="project" value="UniProtKB-KW"/>
</dbReference>
<dbReference type="SUPFAM" id="SSF53335">
    <property type="entry name" value="S-adenosyl-L-methionine-dependent methyltransferases"/>
    <property type="match status" value="1"/>
</dbReference>
<dbReference type="CDD" id="cd02440">
    <property type="entry name" value="AdoMet_MTases"/>
    <property type="match status" value="1"/>
</dbReference>
<dbReference type="InterPro" id="IPR029063">
    <property type="entry name" value="SAM-dependent_MTases_sf"/>
</dbReference>
<dbReference type="Pfam" id="PF08241">
    <property type="entry name" value="Methyltransf_11"/>
    <property type="match status" value="1"/>
</dbReference>
<name>A0A239BAK0_9ACTN</name>
<protein>
    <submittedName>
        <fullName evidence="2">Methyltransferase domain-containing protein</fullName>
    </submittedName>
</protein>
<dbReference type="GO" id="GO:0008757">
    <property type="term" value="F:S-adenosylmethionine-dependent methyltransferase activity"/>
    <property type="evidence" value="ECO:0007669"/>
    <property type="project" value="InterPro"/>
</dbReference>
<organism evidence="2 3">
    <name type="scientific">Actinacidiphila glaucinigra</name>
    <dbReference type="NCBI Taxonomy" id="235986"/>
    <lineage>
        <taxon>Bacteria</taxon>
        <taxon>Bacillati</taxon>
        <taxon>Actinomycetota</taxon>
        <taxon>Actinomycetes</taxon>
        <taxon>Kitasatosporales</taxon>
        <taxon>Streptomycetaceae</taxon>
        <taxon>Actinacidiphila</taxon>
    </lineage>
</organism>
<dbReference type="InterPro" id="IPR013216">
    <property type="entry name" value="Methyltransf_11"/>
</dbReference>
<feature type="domain" description="Methyltransferase type 11" evidence="1">
    <location>
        <begin position="53"/>
        <end position="149"/>
    </location>
</feature>
<evidence type="ECO:0000313" key="2">
    <source>
        <dbReference type="EMBL" id="SNS04184.1"/>
    </source>
</evidence>
<keyword evidence="3" id="KW-1185">Reference proteome</keyword>
<sequence>MGNRIVNLDQSDAWNGYEGRHWATYPERYDALNDAVNDHLLDDLPVVAGSRVLDVGCGTGRVARLAGRRGATVLGVDLSEPMLREAVAAAEREGLGGVAFARGDAQVHPFPREGFDAVVSRFGVMFFADPVAAFANLRRALRPGGRLAFVCSRGHRSMDQTKIYRAIGTVVSVPDFTGNTGPASFGDPAYTEEILTGAGFAGVTSTAVDVPQVWGRDAEDAADFLMGWGPVQHWLREDQADETARSRARDAALEAFRDFTTADGDVVLTARLWLVTAERP</sequence>
<dbReference type="Gene3D" id="3.40.50.150">
    <property type="entry name" value="Vaccinia Virus protein VP39"/>
    <property type="match status" value="1"/>
</dbReference>
<keyword evidence="2" id="KW-0808">Transferase</keyword>
<accession>A0A239BAK0</accession>
<evidence type="ECO:0000313" key="3">
    <source>
        <dbReference type="Proteomes" id="UP000198280"/>
    </source>
</evidence>
<dbReference type="PANTHER" id="PTHR43591">
    <property type="entry name" value="METHYLTRANSFERASE"/>
    <property type="match status" value="1"/>
</dbReference>
<dbReference type="EMBL" id="FZOF01000002">
    <property type="protein sequence ID" value="SNS04184.1"/>
    <property type="molecule type" value="Genomic_DNA"/>
</dbReference>